<gene>
    <name evidence="1" type="ORF">EZV61_03485</name>
</gene>
<keyword evidence="2" id="KW-1185">Reference proteome</keyword>
<sequence>MGTSAERVRKHRRQKFINDFCEDYLSGNAVCTPDEFVEAKEFQFCEKHGVGNVSFNQSEVNDFYSQCRDLPEMDEDAYKVEDLLDLWADLTN</sequence>
<reference evidence="1 2" key="1">
    <citation type="submission" date="2019-02" db="EMBL/GenBank/DDBJ databases">
        <title>Corallincola luteus sp. nov., a marine bacterium isolated from surface sediment of Bohai Sea in China.</title>
        <authorList>
            <person name="Ren Q."/>
        </authorList>
    </citation>
    <scope>NUCLEOTIDE SEQUENCE [LARGE SCALE GENOMIC DNA]</scope>
    <source>
        <strain evidence="1 2">DASS28</strain>
    </source>
</reference>
<protein>
    <submittedName>
        <fullName evidence="1">Uncharacterized protein</fullName>
    </submittedName>
</protein>
<comment type="caution">
    <text evidence="1">The sequence shown here is derived from an EMBL/GenBank/DDBJ whole genome shotgun (WGS) entry which is preliminary data.</text>
</comment>
<dbReference type="RefSeq" id="WP_131414342.1">
    <property type="nucleotide sequence ID" value="NZ_SJXE01000001.1"/>
</dbReference>
<evidence type="ECO:0000313" key="2">
    <source>
        <dbReference type="Proteomes" id="UP000292554"/>
    </source>
</evidence>
<dbReference type="EMBL" id="SJXE01000001">
    <property type="protein sequence ID" value="TCI05039.1"/>
    <property type="molecule type" value="Genomic_DNA"/>
</dbReference>
<name>A0ABY2APA9_9GAMM</name>
<proteinExistence type="predicted"/>
<evidence type="ECO:0000313" key="1">
    <source>
        <dbReference type="EMBL" id="TCI05039.1"/>
    </source>
</evidence>
<organism evidence="1 2">
    <name type="scientific">Corallincola luteus</name>
    <dbReference type="NCBI Taxonomy" id="1775177"/>
    <lineage>
        <taxon>Bacteria</taxon>
        <taxon>Pseudomonadati</taxon>
        <taxon>Pseudomonadota</taxon>
        <taxon>Gammaproteobacteria</taxon>
        <taxon>Alteromonadales</taxon>
        <taxon>Psychromonadaceae</taxon>
        <taxon>Corallincola</taxon>
    </lineage>
</organism>
<accession>A0ABY2APA9</accession>
<dbReference type="Proteomes" id="UP000292554">
    <property type="component" value="Unassembled WGS sequence"/>
</dbReference>